<proteinExistence type="predicted"/>
<keyword evidence="2" id="KW-1185">Reference proteome</keyword>
<comment type="caution">
    <text evidence="1">The sequence shown here is derived from an EMBL/GenBank/DDBJ whole genome shotgun (WGS) entry which is preliminary data.</text>
</comment>
<dbReference type="EMBL" id="BMAO01020391">
    <property type="protein sequence ID" value="GFQ67034.1"/>
    <property type="molecule type" value="Genomic_DNA"/>
</dbReference>
<gene>
    <name evidence="1" type="ORF">TNCT_79141</name>
</gene>
<sequence>MNADKATVIFLHRIALLASQESAGKHGKYAAIRTVSYPPRFEIVKEATSLENGWRSSAEFILLHLPRICHSRFKRQRVEVRGGKSKSNVSYTRVRRDAPLGKISMVTCSTNSRAGLEDVFHKNGN</sequence>
<dbReference type="Proteomes" id="UP000887116">
    <property type="component" value="Unassembled WGS sequence"/>
</dbReference>
<accession>A0A8X6F1P7</accession>
<dbReference type="AlphaFoldDB" id="A0A8X6F1P7"/>
<organism evidence="1 2">
    <name type="scientific">Trichonephila clavata</name>
    <name type="common">Joro spider</name>
    <name type="synonym">Nephila clavata</name>
    <dbReference type="NCBI Taxonomy" id="2740835"/>
    <lineage>
        <taxon>Eukaryota</taxon>
        <taxon>Metazoa</taxon>
        <taxon>Ecdysozoa</taxon>
        <taxon>Arthropoda</taxon>
        <taxon>Chelicerata</taxon>
        <taxon>Arachnida</taxon>
        <taxon>Araneae</taxon>
        <taxon>Araneomorphae</taxon>
        <taxon>Entelegynae</taxon>
        <taxon>Araneoidea</taxon>
        <taxon>Nephilidae</taxon>
        <taxon>Trichonephila</taxon>
    </lineage>
</organism>
<evidence type="ECO:0000313" key="2">
    <source>
        <dbReference type="Proteomes" id="UP000887116"/>
    </source>
</evidence>
<name>A0A8X6F1P7_TRICU</name>
<protein>
    <submittedName>
        <fullName evidence="1">Uncharacterized protein</fullName>
    </submittedName>
</protein>
<reference evidence="1" key="1">
    <citation type="submission" date="2020-07" db="EMBL/GenBank/DDBJ databases">
        <title>Multicomponent nature underlies the extraordinary mechanical properties of spider dragline silk.</title>
        <authorList>
            <person name="Kono N."/>
            <person name="Nakamura H."/>
            <person name="Mori M."/>
            <person name="Yoshida Y."/>
            <person name="Ohtoshi R."/>
            <person name="Malay A.D."/>
            <person name="Moran D.A.P."/>
            <person name="Tomita M."/>
            <person name="Numata K."/>
            <person name="Arakawa K."/>
        </authorList>
    </citation>
    <scope>NUCLEOTIDE SEQUENCE</scope>
</reference>
<evidence type="ECO:0000313" key="1">
    <source>
        <dbReference type="EMBL" id="GFQ67034.1"/>
    </source>
</evidence>